<dbReference type="EMBL" id="JAHUVW010000001">
    <property type="protein sequence ID" value="MBV7671388.1"/>
    <property type="molecule type" value="Genomic_DNA"/>
</dbReference>
<dbReference type="RefSeq" id="WP_228869980.1">
    <property type="nucleotide sequence ID" value="NZ_JAHUVW010000001.1"/>
</dbReference>
<evidence type="ECO:0000313" key="2">
    <source>
        <dbReference type="EMBL" id="MBV7671388.1"/>
    </source>
</evidence>
<accession>A0ABS6TSW8</accession>
<comment type="caution">
    <text evidence="2">The sequence shown here is derived from an EMBL/GenBank/DDBJ whole genome shotgun (WGS) entry which is preliminary data.</text>
</comment>
<evidence type="ECO:0008006" key="4">
    <source>
        <dbReference type="Google" id="ProtNLM"/>
    </source>
</evidence>
<keyword evidence="1" id="KW-1133">Transmembrane helix</keyword>
<evidence type="ECO:0000256" key="1">
    <source>
        <dbReference type="SAM" id="Phobius"/>
    </source>
</evidence>
<evidence type="ECO:0000313" key="3">
    <source>
        <dbReference type="Proteomes" id="UP000735541"/>
    </source>
</evidence>
<organism evidence="2 3">
    <name type="scientific">Streptomyces halstedii</name>
    <dbReference type="NCBI Taxonomy" id="1944"/>
    <lineage>
        <taxon>Bacteria</taxon>
        <taxon>Bacillati</taxon>
        <taxon>Actinomycetota</taxon>
        <taxon>Actinomycetes</taxon>
        <taxon>Kitasatosporales</taxon>
        <taxon>Streptomycetaceae</taxon>
        <taxon>Streptomyces</taxon>
    </lineage>
</organism>
<keyword evidence="3" id="KW-1185">Reference proteome</keyword>
<keyword evidence="1" id="KW-0812">Transmembrane</keyword>
<feature type="transmembrane region" description="Helical" evidence="1">
    <location>
        <begin position="21"/>
        <end position="43"/>
    </location>
</feature>
<sequence>MSNRRALTPDQAHRRRSLNKKILGFGCLPITVLLILVIVAAIAGSNGTDSKDKEAKVRPAYTITNKTEKKKTGSVDLVIPDATVDQAKAAVEDYAQHHIGDQFLNYSVTVVRSDTDKVYVCMGEWAKDEQASQVYTGGRVKGDTWPATLMNCPDPKG</sequence>
<dbReference type="Proteomes" id="UP000735541">
    <property type="component" value="Unassembled WGS sequence"/>
</dbReference>
<reference evidence="2 3" key="1">
    <citation type="submission" date="2021-07" db="EMBL/GenBank/DDBJ databases">
        <title>Sequencing Streptomyces halstedii LGO-A4 genome an citrus endophytic actinomycete.</title>
        <authorList>
            <person name="Samborskyy M."/>
            <person name="Scott N."/>
            <person name="Deglau R."/>
            <person name="Dickens S."/>
            <person name="Oliveira L.G."/>
        </authorList>
    </citation>
    <scope>NUCLEOTIDE SEQUENCE [LARGE SCALE GENOMIC DNA]</scope>
    <source>
        <strain evidence="2 3">LGO-A4</strain>
    </source>
</reference>
<gene>
    <name evidence="2" type="ORF">STHAL_18220</name>
</gene>
<keyword evidence="1" id="KW-0472">Membrane</keyword>
<protein>
    <recommendedName>
        <fullName evidence="4">ABM domain-containing protein</fullName>
    </recommendedName>
</protein>
<name>A0ABS6TSW8_STRHA</name>
<proteinExistence type="predicted"/>